<evidence type="ECO:0000313" key="2">
    <source>
        <dbReference type="Proteomes" id="UP000499080"/>
    </source>
</evidence>
<comment type="caution">
    <text evidence="1">The sequence shown here is derived from an EMBL/GenBank/DDBJ whole genome shotgun (WGS) entry which is preliminary data.</text>
</comment>
<dbReference type="EMBL" id="BGPR01000138">
    <property type="protein sequence ID" value="GBL98259.1"/>
    <property type="molecule type" value="Genomic_DNA"/>
</dbReference>
<dbReference type="AlphaFoldDB" id="A0A4Y2C2C2"/>
<dbReference type="Proteomes" id="UP000499080">
    <property type="component" value="Unassembled WGS sequence"/>
</dbReference>
<proteinExistence type="predicted"/>
<accession>A0A4Y2C2C2</accession>
<name>A0A4Y2C2C2_ARAVE</name>
<protein>
    <submittedName>
        <fullName evidence="1">Uncharacterized protein</fullName>
    </submittedName>
</protein>
<organism evidence="1 2">
    <name type="scientific">Araneus ventricosus</name>
    <name type="common">Orbweaver spider</name>
    <name type="synonym">Epeira ventricosa</name>
    <dbReference type="NCBI Taxonomy" id="182803"/>
    <lineage>
        <taxon>Eukaryota</taxon>
        <taxon>Metazoa</taxon>
        <taxon>Ecdysozoa</taxon>
        <taxon>Arthropoda</taxon>
        <taxon>Chelicerata</taxon>
        <taxon>Arachnida</taxon>
        <taxon>Araneae</taxon>
        <taxon>Araneomorphae</taxon>
        <taxon>Entelegynae</taxon>
        <taxon>Araneoidea</taxon>
        <taxon>Araneidae</taxon>
        <taxon>Araneus</taxon>
    </lineage>
</organism>
<keyword evidence="2" id="KW-1185">Reference proteome</keyword>
<gene>
    <name evidence="1" type="ORF">AVEN_174062-2_1</name>
</gene>
<evidence type="ECO:0000313" key="1">
    <source>
        <dbReference type="EMBL" id="GBL98259.1"/>
    </source>
</evidence>
<feature type="non-terminal residue" evidence="1">
    <location>
        <position position="1"/>
    </location>
</feature>
<sequence length="39" mass="4607">DFIYHLIMDLEDGLNASKKTYSPRCMKSVCDYRLPQLIE</sequence>
<reference evidence="1 2" key="1">
    <citation type="journal article" date="2019" name="Sci. Rep.">
        <title>Orb-weaving spider Araneus ventricosus genome elucidates the spidroin gene catalogue.</title>
        <authorList>
            <person name="Kono N."/>
            <person name="Nakamura H."/>
            <person name="Ohtoshi R."/>
            <person name="Moran D.A.P."/>
            <person name="Shinohara A."/>
            <person name="Yoshida Y."/>
            <person name="Fujiwara M."/>
            <person name="Mori M."/>
            <person name="Tomita M."/>
            <person name="Arakawa K."/>
        </authorList>
    </citation>
    <scope>NUCLEOTIDE SEQUENCE [LARGE SCALE GENOMIC DNA]</scope>
</reference>